<feature type="compositionally biased region" description="Basic and acidic residues" evidence="1">
    <location>
        <begin position="82"/>
        <end position="100"/>
    </location>
</feature>
<name>A0A498L5D8_LABRO</name>
<feature type="region of interest" description="Disordered" evidence="1">
    <location>
        <begin position="78"/>
        <end position="100"/>
    </location>
</feature>
<organism evidence="2 4">
    <name type="scientific">Labeo rohita</name>
    <name type="common">Indian major carp</name>
    <name type="synonym">Cyprinus rohita</name>
    <dbReference type="NCBI Taxonomy" id="84645"/>
    <lineage>
        <taxon>Eukaryota</taxon>
        <taxon>Metazoa</taxon>
        <taxon>Chordata</taxon>
        <taxon>Craniata</taxon>
        <taxon>Vertebrata</taxon>
        <taxon>Euteleostomi</taxon>
        <taxon>Actinopterygii</taxon>
        <taxon>Neopterygii</taxon>
        <taxon>Teleostei</taxon>
        <taxon>Ostariophysi</taxon>
        <taxon>Cypriniformes</taxon>
        <taxon>Cyprinidae</taxon>
        <taxon>Labeoninae</taxon>
        <taxon>Labeonini</taxon>
        <taxon>Labeo</taxon>
    </lineage>
</organism>
<evidence type="ECO:0000313" key="4">
    <source>
        <dbReference type="Proteomes" id="UP000290572"/>
    </source>
</evidence>
<dbReference type="Proteomes" id="UP000290572">
    <property type="component" value="Unassembled WGS sequence"/>
</dbReference>
<protein>
    <submittedName>
        <fullName evidence="2">Nucleoside diphosphate-linked moiety X motif 22</fullName>
    </submittedName>
</protein>
<gene>
    <name evidence="2" type="ORF">ROHU_013385</name>
    <name evidence="3" type="ORF">ROHU_025909</name>
</gene>
<dbReference type="EMBL" id="QBIY01013480">
    <property type="protein sequence ID" value="RXN03570.1"/>
    <property type="molecule type" value="Genomic_DNA"/>
</dbReference>
<reference evidence="2 4" key="1">
    <citation type="submission" date="2018-03" db="EMBL/GenBank/DDBJ databases">
        <title>Draft genome sequence of Rohu Carp (Labeo rohita).</title>
        <authorList>
            <person name="Das P."/>
            <person name="Kushwaha B."/>
            <person name="Joshi C.G."/>
            <person name="Kumar D."/>
            <person name="Nagpure N.S."/>
            <person name="Sahoo L."/>
            <person name="Das S.P."/>
            <person name="Bit A."/>
            <person name="Patnaik S."/>
            <person name="Meher P.K."/>
            <person name="Jayasankar P."/>
            <person name="Koringa P.G."/>
            <person name="Patel N.V."/>
            <person name="Hinsu A.T."/>
            <person name="Kumar R."/>
            <person name="Pandey M."/>
            <person name="Agarwal S."/>
            <person name="Srivastava S."/>
            <person name="Singh M."/>
            <person name="Iquebal M.A."/>
            <person name="Jaiswal S."/>
            <person name="Angadi U.B."/>
            <person name="Kumar N."/>
            <person name="Raza M."/>
            <person name="Shah T.M."/>
            <person name="Rai A."/>
            <person name="Jena J.K."/>
        </authorList>
    </citation>
    <scope>NUCLEOTIDE SEQUENCE [LARGE SCALE GENOMIC DNA]</scope>
    <source>
        <strain evidence="2">DASCIFA01</strain>
        <tissue evidence="2">Testis</tissue>
    </source>
</reference>
<sequence>MRGQRAGPGLPDTKSVSPAESPSDDVVPDSSVAIQDDIDIVHHLGKLNNRPRPVIICFVKRSTRDLVSGKTLRVPQEPQAEIPRRFDSGRQDAEDEAARKEGKRAFFVGGRAFVDGKAVHPPL</sequence>
<dbReference type="EMBL" id="QBIY01012683">
    <property type="protein sequence ID" value="RXN19196.1"/>
    <property type="molecule type" value="Genomic_DNA"/>
</dbReference>
<comment type="caution">
    <text evidence="2">The sequence shown here is derived from an EMBL/GenBank/DDBJ whole genome shotgun (WGS) entry which is preliminary data.</text>
</comment>
<evidence type="ECO:0000313" key="3">
    <source>
        <dbReference type="EMBL" id="RXN19196.1"/>
    </source>
</evidence>
<dbReference type="AlphaFoldDB" id="A0A498L5D8"/>
<accession>A0A498L5D8</accession>
<evidence type="ECO:0000256" key="1">
    <source>
        <dbReference type="SAM" id="MobiDB-lite"/>
    </source>
</evidence>
<keyword evidence="4" id="KW-1185">Reference proteome</keyword>
<feature type="region of interest" description="Disordered" evidence="1">
    <location>
        <begin position="1"/>
        <end position="29"/>
    </location>
</feature>
<evidence type="ECO:0000313" key="2">
    <source>
        <dbReference type="EMBL" id="RXN03570.1"/>
    </source>
</evidence>
<proteinExistence type="predicted"/>